<dbReference type="EMBL" id="CP036267">
    <property type="protein sequence ID" value="QDT30869.1"/>
    <property type="molecule type" value="Genomic_DNA"/>
</dbReference>
<dbReference type="KEGG" id="tpol:Mal48_00970"/>
<gene>
    <name evidence="1" type="ORF">Mal48_00970</name>
</gene>
<dbReference type="RefSeq" id="WP_145195114.1">
    <property type="nucleotide sequence ID" value="NZ_CP036267.1"/>
</dbReference>
<sequence>MNVALVRYGAVPEVARAGIPAELTIRRDDEVIVETHRGLEPGKVLELIKPPVEPGVEVVEPSFQIQRLKTEADCQQEVILRERVQAEFDDWYQRIEDWGLDLQLIDIDWTLDGEKQILYVLNERGPECTKLALQAAAAGLGIIEVQPVGEDGPVAMPSSGGGGGCGSCGSH</sequence>
<accession>A0A517QGV4</accession>
<dbReference type="Proteomes" id="UP000315724">
    <property type="component" value="Chromosome"/>
</dbReference>
<proteinExistence type="predicted"/>
<reference evidence="1 2" key="1">
    <citation type="submission" date="2019-02" db="EMBL/GenBank/DDBJ databases">
        <title>Deep-cultivation of Planctomycetes and their phenomic and genomic characterization uncovers novel biology.</title>
        <authorList>
            <person name="Wiegand S."/>
            <person name="Jogler M."/>
            <person name="Boedeker C."/>
            <person name="Pinto D."/>
            <person name="Vollmers J."/>
            <person name="Rivas-Marin E."/>
            <person name="Kohn T."/>
            <person name="Peeters S.H."/>
            <person name="Heuer A."/>
            <person name="Rast P."/>
            <person name="Oberbeckmann S."/>
            <person name="Bunk B."/>
            <person name="Jeske O."/>
            <person name="Meyerdierks A."/>
            <person name="Storesund J.E."/>
            <person name="Kallscheuer N."/>
            <person name="Luecker S."/>
            <person name="Lage O.M."/>
            <person name="Pohl T."/>
            <person name="Merkel B.J."/>
            <person name="Hornburger P."/>
            <person name="Mueller R.-W."/>
            <person name="Bruemmer F."/>
            <person name="Labrenz M."/>
            <person name="Spormann A.M."/>
            <person name="Op den Camp H."/>
            <person name="Overmann J."/>
            <person name="Amann R."/>
            <person name="Jetten M.S.M."/>
            <person name="Mascher T."/>
            <person name="Medema M.H."/>
            <person name="Devos D.P."/>
            <person name="Kaster A.-K."/>
            <person name="Ovreas L."/>
            <person name="Rohde M."/>
            <person name="Galperin M.Y."/>
            <person name="Jogler C."/>
        </authorList>
    </citation>
    <scope>NUCLEOTIDE SEQUENCE [LARGE SCALE GENOMIC DNA]</scope>
    <source>
        <strain evidence="1 2">Mal48</strain>
    </source>
</reference>
<keyword evidence="2" id="KW-1185">Reference proteome</keyword>
<protein>
    <recommendedName>
        <fullName evidence="3">PSP1 C-terminal domain-containing protein</fullName>
    </recommendedName>
</protein>
<evidence type="ECO:0000313" key="2">
    <source>
        <dbReference type="Proteomes" id="UP000315724"/>
    </source>
</evidence>
<dbReference type="OrthoDB" id="215261at2"/>
<name>A0A517QGV4_9PLAN</name>
<evidence type="ECO:0000313" key="1">
    <source>
        <dbReference type="EMBL" id="QDT30869.1"/>
    </source>
</evidence>
<evidence type="ECO:0008006" key="3">
    <source>
        <dbReference type="Google" id="ProtNLM"/>
    </source>
</evidence>
<organism evidence="1 2">
    <name type="scientific">Thalassoglobus polymorphus</name>
    <dbReference type="NCBI Taxonomy" id="2527994"/>
    <lineage>
        <taxon>Bacteria</taxon>
        <taxon>Pseudomonadati</taxon>
        <taxon>Planctomycetota</taxon>
        <taxon>Planctomycetia</taxon>
        <taxon>Planctomycetales</taxon>
        <taxon>Planctomycetaceae</taxon>
        <taxon>Thalassoglobus</taxon>
    </lineage>
</organism>
<dbReference type="AlphaFoldDB" id="A0A517QGV4"/>